<protein>
    <submittedName>
        <fullName evidence="3">Ribonuclease H-like domain-containing protein</fullName>
    </submittedName>
</protein>
<reference evidence="3" key="1">
    <citation type="journal article" date="2022" name="Int. J. Mol. Sci.">
        <title>Draft Genome of Tanacetum Coccineum: Genomic Comparison of Closely Related Tanacetum-Family Plants.</title>
        <authorList>
            <person name="Yamashiro T."/>
            <person name="Shiraishi A."/>
            <person name="Nakayama K."/>
            <person name="Satake H."/>
        </authorList>
    </citation>
    <scope>NUCLEOTIDE SEQUENCE</scope>
</reference>
<evidence type="ECO:0000313" key="3">
    <source>
        <dbReference type="EMBL" id="GJS71465.1"/>
    </source>
</evidence>
<feature type="region of interest" description="Disordered" evidence="1">
    <location>
        <begin position="189"/>
        <end position="209"/>
    </location>
</feature>
<accession>A0ABQ4Y285</accession>
<dbReference type="PANTHER" id="PTHR11439">
    <property type="entry name" value="GAG-POL-RELATED RETROTRANSPOSON"/>
    <property type="match status" value="1"/>
</dbReference>
<sequence length="843" mass="95810">MSKQSQEIQDHVMTVNIEAWNLSETKLRGRLLASKYQVKQGSSFQGHWRIGFGIVCGVATSVWCSLSQDVYLGHVFFDNAANVWNESKETYDRVDGSIVFNLLQKINTFKQGGLPVSEYYHKLNPLWREFDILTKLPDCTYVSSILTREILPEVKDNFVIISREESHRGMPASSIKTKETKKPQVFAFGSRTNDNNRRRTNGNWSNNNGSNVNKGNYDSFLCKNCSLKGHTIDRCFEIIGYPLGFKRNPNLKPYGNFNNNKTNFSDTKGNNDVKTSAGTVSLTNEQVMKLMSLFNEKGGSSANAHMAGSSFCSFYNCSVVFNQNSYRFFCANLNIIGVNYYFRWIINSRANQHMTNSSKKMFDLVNVSELNLIVGHPNGTLAKITHVGNLRLNSNVVLFDVLVIPKYSVSLLSINKIIKDSKLSVCFDETKCYIQDLKKEKVLGIGSESFGLYLFDSDCPKSAMCIHSNFLVCHVSKDIWHNRLGHPANQVLKLLKGSLNLSNIDHNIELGTKTSNLSPNDEVEGSPGREDENNVFEGNVGTYDEVCVFQIDLPSTTEEVGPRRSQRTSKLPDKLNEFDLHNKVKYGLNRYVNHSMLSFENYVFVSNMNKSVEPSSYEEASKDFNWINSMNDEMNALYKARLVAKGFSQKEGSDYEETFSPVVKMSTVRCMINLAVQKDWKIYQMDVNSVFLYVDLKEEVYMLPPPRPVMIPLPENLVLSHKETKIDNQHMHAPLKSHFDIALRVLKCLKLTPGLGVEFVKRKSDCVVYAYSDSDWAKCLVTRSMASTAYEIRWIVKIFSEFGIDNVVSTELFCDNKSTIQIVANPVMHEKTKHFDIDVRLVR</sequence>
<dbReference type="PANTHER" id="PTHR11439:SF508">
    <property type="entry name" value="RNA-DIRECTED DNA POLYMERASE"/>
    <property type="match status" value="1"/>
</dbReference>
<feature type="region of interest" description="Disordered" evidence="1">
    <location>
        <begin position="512"/>
        <end position="532"/>
    </location>
</feature>
<evidence type="ECO:0000256" key="1">
    <source>
        <dbReference type="SAM" id="MobiDB-lite"/>
    </source>
</evidence>
<proteinExistence type="predicted"/>
<evidence type="ECO:0000259" key="2">
    <source>
        <dbReference type="Pfam" id="PF07727"/>
    </source>
</evidence>
<dbReference type="Pfam" id="PF07727">
    <property type="entry name" value="RVT_2"/>
    <property type="match status" value="1"/>
</dbReference>
<dbReference type="CDD" id="cd09272">
    <property type="entry name" value="RNase_HI_RT_Ty1"/>
    <property type="match status" value="1"/>
</dbReference>
<dbReference type="EMBL" id="BQNB010010008">
    <property type="protein sequence ID" value="GJS71465.1"/>
    <property type="molecule type" value="Genomic_DNA"/>
</dbReference>
<name>A0ABQ4Y285_9ASTR</name>
<organism evidence="3 4">
    <name type="scientific">Tanacetum coccineum</name>
    <dbReference type="NCBI Taxonomy" id="301880"/>
    <lineage>
        <taxon>Eukaryota</taxon>
        <taxon>Viridiplantae</taxon>
        <taxon>Streptophyta</taxon>
        <taxon>Embryophyta</taxon>
        <taxon>Tracheophyta</taxon>
        <taxon>Spermatophyta</taxon>
        <taxon>Magnoliopsida</taxon>
        <taxon>eudicotyledons</taxon>
        <taxon>Gunneridae</taxon>
        <taxon>Pentapetalae</taxon>
        <taxon>asterids</taxon>
        <taxon>campanulids</taxon>
        <taxon>Asterales</taxon>
        <taxon>Asteraceae</taxon>
        <taxon>Asteroideae</taxon>
        <taxon>Anthemideae</taxon>
        <taxon>Anthemidinae</taxon>
        <taxon>Tanacetum</taxon>
    </lineage>
</organism>
<evidence type="ECO:0000313" key="4">
    <source>
        <dbReference type="Proteomes" id="UP001151760"/>
    </source>
</evidence>
<comment type="caution">
    <text evidence="3">The sequence shown here is derived from an EMBL/GenBank/DDBJ whole genome shotgun (WGS) entry which is preliminary data.</text>
</comment>
<reference evidence="3" key="2">
    <citation type="submission" date="2022-01" db="EMBL/GenBank/DDBJ databases">
        <authorList>
            <person name="Yamashiro T."/>
            <person name="Shiraishi A."/>
            <person name="Satake H."/>
            <person name="Nakayama K."/>
        </authorList>
    </citation>
    <scope>NUCLEOTIDE SEQUENCE</scope>
</reference>
<keyword evidence="4" id="KW-1185">Reference proteome</keyword>
<dbReference type="Proteomes" id="UP001151760">
    <property type="component" value="Unassembled WGS sequence"/>
</dbReference>
<feature type="domain" description="Reverse transcriptase Ty1/copia-type" evidence="2">
    <location>
        <begin position="626"/>
        <end position="706"/>
    </location>
</feature>
<dbReference type="InterPro" id="IPR013103">
    <property type="entry name" value="RVT_2"/>
</dbReference>
<gene>
    <name evidence="3" type="ORF">Tco_0704306</name>
</gene>